<proteinExistence type="inferred from homology"/>
<dbReference type="GO" id="GO:0003723">
    <property type="term" value="F:RNA binding"/>
    <property type="evidence" value="ECO:0007669"/>
    <property type="project" value="TreeGrafter"/>
</dbReference>
<name>A0A9W6X9L0_9STRA</name>
<feature type="compositionally biased region" description="Basic residues" evidence="4">
    <location>
        <begin position="252"/>
        <end position="262"/>
    </location>
</feature>
<dbReference type="PANTHER" id="PTHR14369">
    <property type="entry name" value="SURFEIT LOCUS PROTEIN 6"/>
    <property type="match status" value="1"/>
</dbReference>
<dbReference type="PANTHER" id="PTHR14369:SF0">
    <property type="entry name" value="SURFEIT LOCUS PROTEIN 6"/>
    <property type="match status" value="1"/>
</dbReference>
<dbReference type="InterPro" id="IPR029190">
    <property type="entry name" value="Rrp14/SURF6_C"/>
</dbReference>
<dbReference type="GO" id="GO:0005730">
    <property type="term" value="C:nucleolus"/>
    <property type="evidence" value="ECO:0007669"/>
    <property type="project" value="TreeGrafter"/>
</dbReference>
<feature type="region of interest" description="Disordered" evidence="4">
    <location>
        <begin position="252"/>
        <end position="325"/>
    </location>
</feature>
<feature type="compositionally biased region" description="Low complexity" evidence="4">
    <location>
        <begin position="55"/>
        <end position="70"/>
    </location>
</feature>
<dbReference type="GO" id="GO:0042274">
    <property type="term" value="P:ribosomal small subunit biogenesis"/>
    <property type="evidence" value="ECO:0007669"/>
    <property type="project" value="TreeGrafter"/>
</dbReference>
<dbReference type="GO" id="GO:0003677">
    <property type="term" value="F:DNA binding"/>
    <property type="evidence" value="ECO:0007669"/>
    <property type="project" value="TreeGrafter"/>
</dbReference>
<feature type="compositionally biased region" description="Basic and acidic residues" evidence="4">
    <location>
        <begin position="263"/>
        <end position="279"/>
    </location>
</feature>
<dbReference type="Proteomes" id="UP001165083">
    <property type="component" value="Unassembled WGS sequence"/>
</dbReference>
<comment type="similarity">
    <text evidence="2">Belongs to the SURF6 family.</text>
</comment>
<dbReference type="EMBL" id="BSXW01001172">
    <property type="protein sequence ID" value="GMF34301.1"/>
    <property type="molecule type" value="Genomic_DNA"/>
</dbReference>
<evidence type="ECO:0000256" key="2">
    <source>
        <dbReference type="ARBA" id="ARBA00005904"/>
    </source>
</evidence>
<evidence type="ECO:0000313" key="7">
    <source>
        <dbReference type="EMBL" id="GMF34301.1"/>
    </source>
</evidence>
<evidence type="ECO:0000256" key="3">
    <source>
        <dbReference type="ARBA" id="ARBA00023242"/>
    </source>
</evidence>
<reference evidence="7" key="1">
    <citation type="submission" date="2023-04" db="EMBL/GenBank/DDBJ databases">
        <title>Phytophthora lilii NBRC 32176.</title>
        <authorList>
            <person name="Ichikawa N."/>
            <person name="Sato H."/>
            <person name="Tonouchi N."/>
        </authorList>
    </citation>
    <scope>NUCLEOTIDE SEQUENCE</scope>
    <source>
        <strain evidence="7">NBRC 32176</strain>
    </source>
</reference>
<dbReference type="GO" id="GO:0042273">
    <property type="term" value="P:ribosomal large subunit biogenesis"/>
    <property type="evidence" value="ECO:0007669"/>
    <property type="project" value="TreeGrafter"/>
</dbReference>
<comment type="subcellular location">
    <subcellularLocation>
        <location evidence="1">Nucleus</location>
    </subcellularLocation>
</comment>
<dbReference type="AlphaFoldDB" id="A0A9W6X9L0"/>
<comment type="caution">
    <text evidence="7">The sequence shown here is derived from an EMBL/GenBank/DDBJ whole genome shotgun (WGS) entry which is preliminary data.</text>
</comment>
<feature type="compositionally biased region" description="Basic and acidic residues" evidence="4">
    <location>
        <begin position="138"/>
        <end position="163"/>
    </location>
</feature>
<feature type="region of interest" description="Disordered" evidence="4">
    <location>
        <begin position="177"/>
        <end position="199"/>
    </location>
</feature>
<accession>A0A9W6X9L0</accession>
<dbReference type="OrthoDB" id="77895at2759"/>
<evidence type="ECO:0000313" key="8">
    <source>
        <dbReference type="Proteomes" id="UP001165083"/>
    </source>
</evidence>
<feature type="domain" description="Ribosomal RNA-processing protein 14/surfeit locus protein 6 C-terminal" evidence="5">
    <location>
        <begin position="121"/>
        <end position="288"/>
    </location>
</feature>
<dbReference type="InterPro" id="IPR007019">
    <property type="entry name" value="SURF6"/>
</dbReference>
<feature type="compositionally biased region" description="Basic and acidic residues" evidence="4">
    <location>
        <begin position="292"/>
        <end position="318"/>
    </location>
</feature>
<evidence type="ECO:0000259" key="5">
    <source>
        <dbReference type="Pfam" id="PF04935"/>
    </source>
</evidence>
<feature type="compositionally biased region" description="Basic and acidic residues" evidence="4">
    <location>
        <begin position="99"/>
        <end position="125"/>
    </location>
</feature>
<organism evidence="7 8">
    <name type="scientific">Phytophthora lilii</name>
    <dbReference type="NCBI Taxonomy" id="2077276"/>
    <lineage>
        <taxon>Eukaryota</taxon>
        <taxon>Sar</taxon>
        <taxon>Stramenopiles</taxon>
        <taxon>Oomycota</taxon>
        <taxon>Peronosporomycetes</taxon>
        <taxon>Peronosporales</taxon>
        <taxon>Peronosporaceae</taxon>
        <taxon>Phytophthora</taxon>
    </lineage>
</organism>
<dbReference type="Pfam" id="PF15459">
    <property type="entry name" value="RRP14"/>
    <property type="match status" value="1"/>
</dbReference>
<dbReference type="InterPro" id="IPR029188">
    <property type="entry name" value="Rrp14_N"/>
</dbReference>
<keyword evidence="8" id="KW-1185">Reference proteome</keyword>
<evidence type="ECO:0000256" key="4">
    <source>
        <dbReference type="SAM" id="MobiDB-lite"/>
    </source>
</evidence>
<evidence type="ECO:0000259" key="6">
    <source>
        <dbReference type="Pfam" id="PF15459"/>
    </source>
</evidence>
<feature type="region of interest" description="Disordered" evidence="4">
    <location>
        <begin position="19"/>
        <end position="86"/>
    </location>
</feature>
<gene>
    <name evidence="7" type="ORF">Plil01_001461600</name>
</gene>
<keyword evidence="3" id="KW-0539">Nucleus</keyword>
<sequence>MENIPAAFYFPTDAEANWKKSAPKKYHKESSKKNLLKRAKFSPTAQQTNEERQKATAASEQQEKQQQQAQVKPINPSAAKAEGGLEGLRARLAVKIQAMREQRKAEEKTGKKRPSRAETAAEQRALKKRKTAANKSKAKAEKREKEAAAKADEDAQAKQKAETTVDAASISYGSLLLDDGTEKDNKPKTRHGQSVRGIQNLLKKAERNAQRLEELKKTEEGKEKAKAKGWDTALQQAAGQVVMDDPKLLRAKLKKKEKSKAKSTKEWKERTAKLEVSKKERQKKKLANSLGRGKEAAKPAEKKGRKGPIDEVARRDEAAGAGTEGRGGLLKNAAAAAALAALLPRVRAAVILSEERVRRALAVLGDSGSTQQQSESSGVYCDAVCRAHFLAASDVVQEASSVLRSISSRAISSESFLVAASDMLLGWQSEECAMLPTARRYFDLFASVAAQLKLLV</sequence>
<feature type="domain" description="Ribosomal RNA-processing protein 14 N-terminal" evidence="6">
    <location>
        <begin position="1"/>
        <end position="43"/>
    </location>
</feature>
<feature type="region of interest" description="Disordered" evidence="4">
    <location>
        <begin position="99"/>
        <end position="165"/>
    </location>
</feature>
<protein>
    <submittedName>
        <fullName evidence="7">Unnamed protein product</fullName>
    </submittedName>
</protein>
<evidence type="ECO:0000256" key="1">
    <source>
        <dbReference type="ARBA" id="ARBA00004123"/>
    </source>
</evidence>
<dbReference type="Pfam" id="PF04935">
    <property type="entry name" value="SURF6"/>
    <property type="match status" value="1"/>
</dbReference>